<dbReference type="PANTHER" id="PTHR43280">
    <property type="entry name" value="ARAC-FAMILY TRANSCRIPTIONAL REGULATOR"/>
    <property type="match status" value="1"/>
</dbReference>
<protein>
    <submittedName>
        <fullName evidence="5">Helix-turn-helix domain-containing protein</fullName>
    </submittedName>
</protein>
<evidence type="ECO:0000259" key="4">
    <source>
        <dbReference type="PROSITE" id="PS01124"/>
    </source>
</evidence>
<dbReference type="InterPro" id="IPR018060">
    <property type="entry name" value="HTH_AraC"/>
</dbReference>
<keyword evidence="6" id="KW-1185">Reference proteome</keyword>
<evidence type="ECO:0000256" key="1">
    <source>
        <dbReference type="ARBA" id="ARBA00023015"/>
    </source>
</evidence>
<name>A0ABR7DHB3_9CLOT</name>
<keyword evidence="2" id="KW-0238">DNA-binding</keyword>
<evidence type="ECO:0000256" key="3">
    <source>
        <dbReference type="ARBA" id="ARBA00023163"/>
    </source>
</evidence>
<dbReference type="Proteomes" id="UP000596929">
    <property type="component" value="Unassembled WGS sequence"/>
</dbReference>
<dbReference type="PROSITE" id="PS01124">
    <property type="entry name" value="HTH_ARAC_FAMILY_2"/>
    <property type="match status" value="1"/>
</dbReference>
<dbReference type="PROSITE" id="PS00041">
    <property type="entry name" value="HTH_ARAC_FAMILY_1"/>
    <property type="match status" value="1"/>
</dbReference>
<proteinExistence type="predicted"/>
<dbReference type="InterPro" id="IPR018062">
    <property type="entry name" value="HTH_AraC-typ_CS"/>
</dbReference>
<dbReference type="InterPro" id="IPR014710">
    <property type="entry name" value="RmlC-like_jellyroll"/>
</dbReference>
<dbReference type="InterPro" id="IPR037923">
    <property type="entry name" value="HTH-like"/>
</dbReference>
<sequence>MGNTRYLLTKNNVYDLDFELIYISKSKFENDWHSTLHMHPFTEIFFITSGQGTFQIGDEIVSVKESDLILINPNCSHTERSVSSSNPLEYIVFAINNLAIGTLPSNLTNDDTKDTLNTYKILNFNKKKSEILYNLNTLIRELEEKNLNYELACKSILTLFLIQVMRNTSSDIFITENFEKINIECMKIKNYIDSHYSENITLDFLSNLTYVNKFHLVHLFTKEMGISPINYLINKRIDESKNLLSTTNYSIRDISSIVGFSNSSYFSQMFKKITGISPKDFRSNNSKNKTENKLA</sequence>
<dbReference type="PANTHER" id="PTHR43280:SF28">
    <property type="entry name" value="HTH-TYPE TRANSCRIPTIONAL ACTIVATOR RHAS"/>
    <property type="match status" value="1"/>
</dbReference>
<dbReference type="Gene3D" id="2.60.120.10">
    <property type="entry name" value="Jelly Rolls"/>
    <property type="match status" value="1"/>
</dbReference>
<evidence type="ECO:0000313" key="5">
    <source>
        <dbReference type="EMBL" id="MBC5630821.1"/>
    </source>
</evidence>
<dbReference type="Pfam" id="PF02311">
    <property type="entry name" value="AraC_binding"/>
    <property type="match status" value="1"/>
</dbReference>
<dbReference type="InterPro" id="IPR020449">
    <property type="entry name" value="Tscrpt_reg_AraC-type_HTH"/>
</dbReference>
<dbReference type="Pfam" id="PF12833">
    <property type="entry name" value="HTH_18"/>
    <property type="match status" value="1"/>
</dbReference>
<feature type="domain" description="HTH araC/xylS-type" evidence="4">
    <location>
        <begin position="186"/>
        <end position="284"/>
    </location>
</feature>
<dbReference type="SUPFAM" id="SSF46689">
    <property type="entry name" value="Homeodomain-like"/>
    <property type="match status" value="2"/>
</dbReference>
<dbReference type="PRINTS" id="PR00032">
    <property type="entry name" value="HTHARAC"/>
</dbReference>
<dbReference type="InterPro" id="IPR003313">
    <property type="entry name" value="AraC-bd"/>
</dbReference>
<dbReference type="EMBL" id="JACOOO010000044">
    <property type="protein sequence ID" value="MBC5630821.1"/>
    <property type="molecule type" value="Genomic_DNA"/>
</dbReference>
<dbReference type="InterPro" id="IPR009057">
    <property type="entry name" value="Homeodomain-like_sf"/>
</dbReference>
<comment type="caution">
    <text evidence="5">The sequence shown here is derived from an EMBL/GenBank/DDBJ whole genome shotgun (WGS) entry which is preliminary data.</text>
</comment>
<dbReference type="Gene3D" id="1.10.10.60">
    <property type="entry name" value="Homeodomain-like"/>
    <property type="match status" value="2"/>
</dbReference>
<organism evidence="5 6">
    <name type="scientific">Clostridium hominis</name>
    <dbReference type="NCBI Taxonomy" id="2763036"/>
    <lineage>
        <taxon>Bacteria</taxon>
        <taxon>Bacillati</taxon>
        <taxon>Bacillota</taxon>
        <taxon>Clostridia</taxon>
        <taxon>Eubacteriales</taxon>
        <taxon>Clostridiaceae</taxon>
        <taxon>Clostridium</taxon>
    </lineage>
</organism>
<dbReference type="SUPFAM" id="SSF51215">
    <property type="entry name" value="Regulatory protein AraC"/>
    <property type="match status" value="1"/>
</dbReference>
<keyword evidence="1" id="KW-0805">Transcription regulation</keyword>
<gene>
    <name evidence="5" type="ORF">H8S20_18465</name>
</gene>
<dbReference type="RefSeq" id="WP_032117196.1">
    <property type="nucleotide sequence ID" value="NZ_JACOOO010000044.1"/>
</dbReference>
<dbReference type="SMART" id="SM00342">
    <property type="entry name" value="HTH_ARAC"/>
    <property type="match status" value="1"/>
</dbReference>
<evidence type="ECO:0000313" key="6">
    <source>
        <dbReference type="Proteomes" id="UP000596929"/>
    </source>
</evidence>
<keyword evidence="3" id="KW-0804">Transcription</keyword>
<evidence type="ECO:0000256" key="2">
    <source>
        <dbReference type="ARBA" id="ARBA00023125"/>
    </source>
</evidence>
<accession>A0ABR7DHB3</accession>
<reference evidence="5 6" key="1">
    <citation type="submission" date="2020-08" db="EMBL/GenBank/DDBJ databases">
        <title>Genome public.</title>
        <authorList>
            <person name="Liu C."/>
            <person name="Sun Q."/>
        </authorList>
    </citation>
    <scope>NUCLEOTIDE SEQUENCE [LARGE SCALE GENOMIC DNA]</scope>
    <source>
        <strain evidence="5 6">NSJ-6</strain>
    </source>
</reference>